<dbReference type="Proteomes" id="UP000032233">
    <property type="component" value="Unassembled WGS sequence"/>
</dbReference>
<protein>
    <recommendedName>
        <fullName evidence="1">Aldehyde ferredoxin oxidoreductase C-terminal domain-containing protein</fullName>
    </recommendedName>
</protein>
<reference evidence="2 3" key="1">
    <citation type="submission" date="2013-11" db="EMBL/GenBank/DDBJ databases">
        <title>Metagenomic analysis of a methanogenic consortium involved in long chain n-alkane degradation.</title>
        <authorList>
            <person name="Davidova I.A."/>
            <person name="Callaghan A.V."/>
            <person name="Wawrik B."/>
            <person name="Pruitt S."/>
            <person name="Marks C."/>
            <person name="Duncan K.E."/>
            <person name="Suflita J.M."/>
        </authorList>
    </citation>
    <scope>NUCLEOTIDE SEQUENCE [LARGE SCALE GENOMIC DNA]</scope>
    <source>
        <strain evidence="2 3">SPR</strain>
    </source>
</reference>
<dbReference type="GO" id="GO:0016625">
    <property type="term" value="F:oxidoreductase activity, acting on the aldehyde or oxo group of donors, iron-sulfur protein as acceptor"/>
    <property type="evidence" value="ECO:0007669"/>
    <property type="project" value="InterPro"/>
</dbReference>
<dbReference type="InterPro" id="IPR013985">
    <property type="entry name" value="Ald_Fedxn_OxRdtase_dom3"/>
</dbReference>
<keyword evidence="3" id="KW-1185">Reference proteome</keyword>
<evidence type="ECO:0000259" key="1">
    <source>
        <dbReference type="Pfam" id="PF01314"/>
    </source>
</evidence>
<dbReference type="Pfam" id="PF01314">
    <property type="entry name" value="AFOR_C"/>
    <property type="match status" value="1"/>
</dbReference>
<proteinExistence type="predicted"/>
<gene>
    <name evidence="2" type="ORF">X474_03145</name>
</gene>
<comment type="caution">
    <text evidence="2">The sequence shown here is derived from an EMBL/GenBank/DDBJ whole genome shotgun (WGS) entry which is preliminary data.</text>
</comment>
<sequence>MLAYVEQLIELVASGRGIGAVLAQVTKGAAELLGNHADKYALHMKGMHWPAHSAPPFVLAFSLSPRGGDFLKGVPHLLMQAINSQTSKLLFGGTRKTVNFKSHADKGLAVWWHENYKLILDSLGICFYLGMSLLNHGKLLPSHLAAA</sequence>
<dbReference type="SUPFAM" id="SSF48310">
    <property type="entry name" value="Aldehyde ferredoxin oxidoreductase, C-terminal domains"/>
    <property type="match status" value="1"/>
</dbReference>
<dbReference type="AlphaFoldDB" id="A0A0D2HZQ1"/>
<dbReference type="GO" id="GO:0051536">
    <property type="term" value="F:iron-sulfur cluster binding"/>
    <property type="evidence" value="ECO:0007669"/>
    <property type="project" value="InterPro"/>
</dbReference>
<dbReference type="STRING" id="1429043.X474_03145"/>
<dbReference type="InParanoid" id="A0A0D2HZQ1"/>
<organism evidence="2 3">
    <name type="scientific">Dethiosulfatarculus sandiegensis</name>
    <dbReference type="NCBI Taxonomy" id="1429043"/>
    <lineage>
        <taxon>Bacteria</taxon>
        <taxon>Pseudomonadati</taxon>
        <taxon>Thermodesulfobacteriota</taxon>
        <taxon>Desulfarculia</taxon>
        <taxon>Desulfarculales</taxon>
        <taxon>Desulfarculaceae</taxon>
        <taxon>Dethiosulfatarculus</taxon>
    </lineage>
</organism>
<feature type="domain" description="Aldehyde ferredoxin oxidoreductase C-terminal" evidence="1">
    <location>
        <begin position="5"/>
        <end position="130"/>
    </location>
</feature>
<dbReference type="GO" id="GO:0009055">
    <property type="term" value="F:electron transfer activity"/>
    <property type="evidence" value="ECO:0007669"/>
    <property type="project" value="InterPro"/>
</dbReference>
<dbReference type="InterPro" id="IPR001203">
    <property type="entry name" value="OxRdtase_Ald_Fedxn_C"/>
</dbReference>
<name>A0A0D2HZQ1_9BACT</name>
<dbReference type="InterPro" id="IPR036021">
    <property type="entry name" value="Tungsten_al_ferr_oxy-like_C"/>
</dbReference>
<dbReference type="Gene3D" id="1.10.599.10">
    <property type="entry name" value="Aldehyde Ferredoxin Oxidoreductase Protein, subunit A, domain 3"/>
    <property type="match status" value="1"/>
</dbReference>
<accession>A0A0D2HZQ1</accession>
<evidence type="ECO:0000313" key="3">
    <source>
        <dbReference type="Proteomes" id="UP000032233"/>
    </source>
</evidence>
<evidence type="ECO:0000313" key="2">
    <source>
        <dbReference type="EMBL" id="KIX15763.1"/>
    </source>
</evidence>
<dbReference type="EMBL" id="AZAC01000002">
    <property type="protein sequence ID" value="KIX15763.1"/>
    <property type="molecule type" value="Genomic_DNA"/>
</dbReference>